<dbReference type="InterPro" id="IPR036291">
    <property type="entry name" value="NAD(P)-bd_dom_sf"/>
</dbReference>
<dbReference type="AlphaFoldDB" id="A0A679J8X5"/>
<protein>
    <submittedName>
        <fullName evidence="4">Serine 3-dehydrogenase</fullName>
        <ecNumber evidence="4">1.1.1.276</ecNumber>
    </submittedName>
</protein>
<comment type="similarity">
    <text evidence="1 3">Belongs to the short-chain dehydrogenases/reductases (SDR) family.</text>
</comment>
<dbReference type="EMBL" id="LR743508">
    <property type="protein sequence ID" value="CAA2110171.1"/>
    <property type="molecule type" value="Genomic_DNA"/>
</dbReference>
<dbReference type="CDD" id="cd05374">
    <property type="entry name" value="17beta-HSD-like_SDR_c"/>
    <property type="match status" value="1"/>
</dbReference>
<dbReference type="Pfam" id="PF00106">
    <property type="entry name" value="adh_short"/>
    <property type="match status" value="1"/>
</dbReference>
<dbReference type="SUPFAM" id="SSF51735">
    <property type="entry name" value="NAD(P)-binding Rossmann-fold domains"/>
    <property type="match status" value="1"/>
</dbReference>
<evidence type="ECO:0000256" key="1">
    <source>
        <dbReference type="ARBA" id="ARBA00006484"/>
    </source>
</evidence>
<keyword evidence="2 4" id="KW-0560">Oxidoreductase</keyword>
<organism evidence="4">
    <name type="scientific">Variovorax paradoxus</name>
    <dbReference type="NCBI Taxonomy" id="34073"/>
    <lineage>
        <taxon>Bacteria</taxon>
        <taxon>Pseudomonadati</taxon>
        <taxon>Pseudomonadota</taxon>
        <taxon>Betaproteobacteria</taxon>
        <taxon>Burkholderiales</taxon>
        <taxon>Comamonadaceae</taxon>
        <taxon>Variovorax</taxon>
    </lineage>
</organism>
<accession>A0A679J8X5</accession>
<dbReference type="PANTHER" id="PTHR43976:SF16">
    <property type="entry name" value="SHORT-CHAIN DEHYDROGENASE_REDUCTASE FAMILY PROTEIN"/>
    <property type="match status" value="1"/>
</dbReference>
<dbReference type="PROSITE" id="PS00061">
    <property type="entry name" value="ADH_SHORT"/>
    <property type="match status" value="1"/>
</dbReference>
<dbReference type="GO" id="GO:0031132">
    <property type="term" value="F:serine 3-dehydrogenase activity"/>
    <property type="evidence" value="ECO:0007669"/>
    <property type="project" value="UniProtKB-EC"/>
</dbReference>
<evidence type="ECO:0000313" key="4">
    <source>
        <dbReference type="EMBL" id="CAA2110171.1"/>
    </source>
</evidence>
<proteinExistence type="inferred from homology"/>
<dbReference type="PANTHER" id="PTHR43976">
    <property type="entry name" value="SHORT CHAIN DEHYDROGENASE"/>
    <property type="match status" value="1"/>
</dbReference>
<dbReference type="InterPro" id="IPR051911">
    <property type="entry name" value="SDR_oxidoreductase"/>
</dbReference>
<reference evidence="4" key="1">
    <citation type="submission" date="2019-12" db="EMBL/GenBank/DDBJ databases">
        <authorList>
            <person name="Cremers G."/>
        </authorList>
    </citation>
    <scope>NUCLEOTIDE SEQUENCE</scope>
    <source>
        <strain evidence="4">Vvax</strain>
    </source>
</reference>
<gene>
    <name evidence="4" type="primary">sdh_3</name>
    <name evidence="4" type="ORF">VVAX_06436</name>
</gene>
<evidence type="ECO:0000256" key="2">
    <source>
        <dbReference type="ARBA" id="ARBA00023002"/>
    </source>
</evidence>
<evidence type="ECO:0000256" key="3">
    <source>
        <dbReference type="RuleBase" id="RU000363"/>
    </source>
</evidence>
<name>A0A679J8X5_VARPD</name>
<dbReference type="EC" id="1.1.1.276" evidence="4"/>
<dbReference type="InterPro" id="IPR002347">
    <property type="entry name" value="SDR_fam"/>
</dbReference>
<dbReference type="Gene3D" id="3.40.50.720">
    <property type="entry name" value="NAD(P)-binding Rossmann-like Domain"/>
    <property type="match status" value="1"/>
</dbReference>
<dbReference type="PRINTS" id="PR00080">
    <property type="entry name" value="SDRFAMILY"/>
</dbReference>
<dbReference type="InterPro" id="IPR020904">
    <property type="entry name" value="Sc_DH/Rdtase_CS"/>
</dbReference>
<sequence>MTSSPSSQVSSSARTVLITGASTGFGQATAQLFARSGWNVIATMRDPSTGAALAALGGNVLVTRLDVQDLASIDAAIAAGIARFGRIDTLVNNAGFGLFGVFEGFSREKVRQQFDVNVFGAMDVTRALLPHMRAHRAGTIVNVSSGAGVFGLPMISLYTASKFALEGFSESLAYELASQGIAVKIVEPGGVVETGFGNRSATEASQAAAPADYDGFVAGAMKVFDGLRSARLATSDDVAQVIFEAASDGTDRLRYLATQDIAPLVKARRETSEDAYIAMMRSTFAPT</sequence>
<dbReference type="PRINTS" id="PR00081">
    <property type="entry name" value="GDHRDH"/>
</dbReference>
<dbReference type="RefSeq" id="WP_339094511.1">
    <property type="nucleotide sequence ID" value="NZ_LR743508.1"/>
</dbReference>